<dbReference type="GO" id="GO:0004636">
    <property type="term" value="F:phosphoribosyl-ATP diphosphatase activity"/>
    <property type="evidence" value="ECO:0007669"/>
    <property type="project" value="UniProtKB-UniRule"/>
</dbReference>
<evidence type="ECO:0000256" key="11">
    <source>
        <dbReference type="HAMAP-Rule" id="MF_01020"/>
    </source>
</evidence>
<dbReference type="SUPFAM" id="SSF101386">
    <property type="entry name" value="all-alpha NTP pyrophosphatases"/>
    <property type="match status" value="1"/>
</dbReference>
<evidence type="ECO:0000256" key="8">
    <source>
        <dbReference type="ARBA" id="ARBA00022801"/>
    </source>
</evidence>
<evidence type="ECO:0000256" key="10">
    <source>
        <dbReference type="ARBA" id="ARBA00023102"/>
    </source>
</evidence>
<dbReference type="PANTHER" id="PTHR42945">
    <property type="entry name" value="HISTIDINE BIOSYNTHESIS BIFUNCTIONAL PROTEIN"/>
    <property type="match status" value="1"/>
</dbReference>
<evidence type="ECO:0000313" key="13">
    <source>
        <dbReference type="EMBL" id="OWK32836.1"/>
    </source>
</evidence>
<sequence length="127" mass="14019">MAVEVDLSERARHLAAMADDILERLEATIRARKDNPAVRSYTASLFFQGRHKIAQKVGEEAVETVIAACSGEDQDIVPEAADLLFHLLILLADAGLSLDDVRRELARREGQSGHDEKAGRPLSFRPE</sequence>
<keyword evidence="14" id="KW-1185">Reference proteome</keyword>
<reference evidence="13 14" key="1">
    <citation type="submission" date="2017-03" db="EMBL/GenBank/DDBJ databases">
        <title>Genome sequence of Sphingomonas mucosissima DSM 17494.</title>
        <authorList>
            <person name="Poehlein A."/>
            <person name="Wuebbeler J.H."/>
            <person name="Steinbuechel A."/>
            <person name="Daniel R."/>
        </authorList>
    </citation>
    <scope>NUCLEOTIDE SEQUENCE [LARGE SCALE GENOMIC DNA]</scope>
    <source>
        <strain evidence="13 14">DSM 17494</strain>
    </source>
</reference>
<organism evidence="13 14">
    <name type="scientific">Sphingomonas mucosissima</name>
    <dbReference type="NCBI Taxonomy" id="370959"/>
    <lineage>
        <taxon>Bacteria</taxon>
        <taxon>Pseudomonadati</taxon>
        <taxon>Pseudomonadota</taxon>
        <taxon>Alphaproteobacteria</taxon>
        <taxon>Sphingomonadales</taxon>
        <taxon>Sphingomonadaceae</taxon>
        <taxon>Sphingomonas</taxon>
    </lineage>
</organism>
<evidence type="ECO:0000256" key="2">
    <source>
        <dbReference type="ARBA" id="ARBA00005204"/>
    </source>
</evidence>
<evidence type="ECO:0000256" key="4">
    <source>
        <dbReference type="ARBA" id="ARBA00012414"/>
    </source>
</evidence>
<dbReference type="GO" id="GO:0005737">
    <property type="term" value="C:cytoplasm"/>
    <property type="evidence" value="ECO:0007669"/>
    <property type="project" value="UniProtKB-SubCell"/>
</dbReference>
<keyword evidence="7 11" id="KW-0547">Nucleotide-binding</keyword>
<feature type="compositionally biased region" description="Basic and acidic residues" evidence="12">
    <location>
        <begin position="107"/>
        <end position="119"/>
    </location>
</feature>
<comment type="subcellular location">
    <subcellularLocation>
        <location evidence="11">Cytoplasm</location>
    </subcellularLocation>
</comment>
<evidence type="ECO:0000256" key="6">
    <source>
        <dbReference type="ARBA" id="ARBA00022605"/>
    </source>
</evidence>
<gene>
    <name evidence="11 13" type="primary">hisE</name>
    <name evidence="13" type="ORF">SPMU_11780</name>
</gene>
<dbReference type="GO" id="GO:0005524">
    <property type="term" value="F:ATP binding"/>
    <property type="evidence" value="ECO:0007669"/>
    <property type="project" value="UniProtKB-KW"/>
</dbReference>
<keyword evidence="11" id="KW-0963">Cytoplasm</keyword>
<dbReference type="GO" id="GO:0000105">
    <property type="term" value="P:L-histidine biosynthetic process"/>
    <property type="evidence" value="ECO:0007669"/>
    <property type="project" value="UniProtKB-UniRule"/>
</dbReference>
<evidence type="ECO:0000256" key="12">
    <source>
        <dbReference type="SAM" id="MobiDB-lite"/>
    </source>
</evidence>
<evidence type="ECO:0000256" key="3">
    <source>
        <dbReference type="ARBA" id="ARBA00009392"/>
    </source>
</evidence>
<comment type="caution">
    <text evidence="13">The sequence shown here is derived from an EMBL/GenBank/DDBJ whole genome shotgun (WGS) entry which is preliminary data.</text>
</comment>
<keyword evidence="6 11" id="KW-0028">Amino-acid biosynthesis</keyword>
<comment type="catalytic activity">
    <reaction evidence="1 11">
        <text>1-(5-phospho-beta-D-ribosyl)-ATP + H2O = 1-(5-phospho-beta-D-ribosyl)-5'-AMP + diphosphate + H(+)</text>
        <dbReference type="Rhea" id="RHEA:22828"/>
        <dbReference type="ChEBI" id="CHEBI:15377"/>
        <dbReference type="ChEBI" id="CHEBI:15378"/>
        <dbReference type="ChEBI" id="CHEBI:33019"/>
        <dbReference type="ChEBI" id="CHEBI:59457"/>
        <dbReference type="ChEBI" id="CHEBI:73183"/>
        <dbReference type="EC" id="3.6.1.31"/>
    </reaction>
</comment>
<comment type="similarity">
    <text evidence="3 11">Belongs to the PRA-PH family.</text>
</comment>
<evidence type="ECO:0000256" key="5">
    <source>
        <dbReference type="ARBA" id="ARBA00013336"/>
    </source>
</evidence>
<dbReference type="Pfam" id="PF01503">
    <property type="entry name" value="PRA-PH"/>
    <property type="match status" value="1"/>
</dbReference>
<dbReference type="PANTHER" id="PTHR42945:SF1">
    <property type="entry name" value="HISTIDINE BIOSYNTHESIS BIFUNCTIONAL PROTEIN HIS7"/>
    <property type="match status" value="1"/>
</dbReference>
<dbReference type="InterPro" id="IPR008179">
    <property type="entry name" value="HisE"/>
</dbReference>
<dbReference type="AlphaFoldDB" id="A0A245ZSZ4"/>
<keyword evidence="10 11" id="KW-0368">Histidine biosynthesis</keyword>
<dbReference type="EC" id="3.6.1.31" evidence="4 11"/>
<name>A0A245ZSZ4_9SPHN</name>
<dbReference type="FunFam" id="1.10.287.1080:FF:000002">
    <property type="entry name" value="Histidine biosynthesis bifunctional protein HisIE"/>
    <property type="match status" value="1"/>
</dbReference>
<dbReference type="HAMAP" id="MF_01020">
    <property type="entry name" value="HisE"/>
    <property type="match status" value="1"/>
</dbReference>
<evidence type="ECO:0000256" key="1">
    <source>
        <dbReference type="ARBA" id="ARBA00001460"/>
    </source>
</evidence>
<dbReference type="InterPro" id="IPR021130">
    <property type="entry name" value="PRib-ATP_PPHydrolase-like"/>
</dbReference>
<evidence type="ECO:0000313" key="14">
    <source>
        <dbReference type="Proteomes" id="UP000197783"/>
    </source>
</evidence>
<keyword evidence="9 11" id="KW-0067">ATP-binding</keyword>
<dbReference type="Gene3D" id="1.10.287.1080">
    <property type="entry name" value="MazG-like"/>
    <property type="match status" value="1"/>
</dbReference>
<dbReference type="NCBIfam" id="NF001613">
    <property type="entry name" value="PRK00400.1-5"/>
    <property type="match status" value="1"/>
</dbReference>
<evidence type="ECO:0000256" key="7">
    <source>
        <dbReference type="ARBA" id="ARBA00022741"/>
    </source>
</evidence>
<dbReference type="UniPathway" id="UPA00031">
    <property type="reaction ID" value="UER00007"/>
</dbReference>
<feature type="region of interest" description="Disordered" evidence="12">
    <location>
        <begin position="107"/>
        <end position="127"/>
    </location>
</feature>
<accession>A0A245ZSZ4</accession>
<evidence type="ECO:0000256" key="9">
    <source>
        <dbReference type="ARBA" id="ARBA00022840"/>
    </source>
</evidence>
<protein>
    <recommendedName>
        <fullName evidence="5 11">Phosphoribosyl-ATP pyrophosphatase</fullName>
        <shortName evidence="11">PRA-PH</shortName>
        <ecNumber evidence="4 11">3.6.1.31</ecNumber>
    </recommendedName>
</protein>
<dbReference type="CDD" id="cd11534">
    <property type="entry name" value="NTP-PPase_HisIE_like"/>
    <property type="match status" value="1"/>
</dbReference>
<comment type="pathway">
    <text evidence="2 11">Amino-acid biosynthesis; L-histidine biosynthesis; L-histidine from 5-phospho-alpha-D-ribose 1-diphosphate: step 2/9.</text>
</comment>
<proteinExistence type="inferred from homology"/>
<dbReference type="NCBIfam" id="NF001611">
    <property type="entry name" value="PRK00400.1-3"/>
    <property type="match status" value="1"/>
</dbReference>
<dbReference type="Proteomes" id="UP000197783">
    <property type="component" value="Unassembled WGS sequence"/>
</dbReference>
<dbReference type="EMBL" id="NBBJ01000001">
    <property type="protein sequence ID" value="OWK32836.1"/>
    <property type="molecule type" value="Genomic_DNA"/>
</dbReference>
<keyword evidence="8 11" id="KW-0378">Hydrolase</keyword>
<dbReference type="NCBIfam" id="TIGR03188">
    <property type="entry name" value="histidine_hisI"/>
    <property type="match status" value="1"/>
</dbReference>